<dbReference type="EMBL" id="JABBFW010000021">
    <property type="protein sequence ID" value="NML17692.1"/>
    <property type="molecule type" value="Genomic_DNA"/>
</dbReference>
<proteinExistence type="predicted"/>
<comment type="caution">
    <text evidence="1">The sequence shown here is derived from an EMBL/GenBank/DDBJ whole genome shotgun (WGS) entry which is preliminary data.</text>
</comment>
<evidence type="ECO:0000313" key="2">
    <source>
        <dbReference type="Proteomes" id="UP000574067"/>
    </source>
</evidence>
<name>A0A848FEH0_9BURK</name>
<dbReference type="RefSeq" id="WP_169162593.1">
    <property type="nucleotide sequence ID" value="NZ_JABBFW010000021.1"/>
</dbReference>
<organism evidence="1 2">
    <name type="scientific">Azohydromonas caseinilytica</name>
    <dbReference type="NCBI Taxonomy" id="2728836"/>
    <lineage>
        <taxon>Bacteria</taxon>
        <taxon>Pseudomonadati</taxon>
        <taxon>Pseudomonadota</taxon>
        <taxon>Betaproteobacteria</taxon>
        <taxon>Burkholderiales</taxon>
        <taxon>Sphaerotilaceae</taxon>
        <taxon>Azohydromonas</taxon>
    </lineage>
</organism>
<evidence type="ECO:0000313" key="1">
    <source>
        <dbReference type="EMBL" id="NML17692.1"/>
    </source>
</evidence>
<dbReference type="Proteomes" id="UP000574067">
    <property type="component" value="Unassembled WGS sequence"/>
</dbReference>
<keyword evidence="2" id="KW-1185">Reference proteome</keyword>
<dbReference type="AlphaFoldDB" id="A0A848FEH0"/>
<gene>
    <name evidence="1" type="ORF">HHL10_22225</name>
</gene>
<sequence length="83" mass="9060">MLTVQAVLLPDGQIQLPSTLRRDKPVPVLVTFLDAAEPQAAGQGSVPATLALLQSCAFRSLPPGDPQDIEQRIREIRQDWDAE</sequence>
<reference evidence="1 2" key="1">
    <citation type="submission" date="2020-04" db="EMBL/GenBank/DDBJ databases">
        <title>Azohydromonas sp. isolated from soil.</title>
        <authorList>
            <person name="Dahal R.H."/>
        </authorList>
    </citation>
    <scope>NUCLEOTIDE SEQUENCE [LARGE SCALE GENOMIC DNA]</scope>
    <source>
        <strain evidence="1 2">G-1-1-14</strain>
    </source>
</reference>
<protein>
    <submittedName>
        <fullName evidence="1">Uncharacterized protein</fullName>
    </submittedName>
</protein>
<accession>A0A848FEH0</accession>